<evidence type="ECO:0000313" key="15">
    <source>
        <dbReference type="Proteomes" id="UP000824334"/>
    </source>
</evidence>
<sequence>MLDLDMGRYALFVWPAWGASALVLIALAARALIASRRWKRELQRLTDADETPRSHAAQRVAGQGQ</sequence>
<evidence type="ECO:0000256" key="6">
    <source>
        <dbReference type="ARBA" id="ARBA00022475"/>
    </source>
</evidence>
<keyword evidence="11 12" id="KW-0472">Membrane</keyword>
<evidence type="ECO:0000256" key="13">
    <source>
        <dbReference type="SAM" id="MobiDB-lite"/>
    </source>
</evidence>
<evidence type="ECO:0000256" key="4">
    <source>
        <dbReference type="ARBA" id="ARBA00016461"/>
    </source>
</evidence>
<reference evidence="14 15" key="1">
    <citation type="submission" date="2021-07" db="EMBL/GenBank/DDBJ databases">
        <title>Isolation and characterization of bacteria from a gold mining with a capacity of golden bioaccumulation.</title>
        <authorList>
            <person name="Yang X.J."/>
        </authorList>
    </citation>
    <scope>NUCLEOTIDE SEQUENCE [LARGE SCALE GENOMIC DNA]</scope>
    <source>
        <strain evidence="14 15">Au29</strain>
    </source>
</reference>
<keyword evidence="5 12" id="KW-0813">Transport</keyword>
<evidence type="ECO:0000256" key="9">
    <source>
        <dbReference type="ARBA" id="ARBA00022748"/>
    </source>
</evidence>
<protein>
    <recommendedName>
        <fullName evidence="4 12">Heme exporter protein D</fullName>
    </recommendedName>
</protein>
<accession>A0ABX8TJS5</accession>
<evidence type="ECO:0000256" key="8">
    <source>
        <dbReference type="ARBA" id="ARBA00022692"/>
    </source>
</evidence>
<name>A0ABX8TJS5_9CAUL</name>
<dbReference type="InterPro" id="IPR007078">
    <property type="entry name" value="Haem_export_protD_CcmD"/>
</dbReference>
<evidence type="ECO:0000256" key="7">
    <source>
        <dbReference type="ARBA" id="ARBA00022519"/>
    </source>
</evidence>
<comment type="subcellular location">
    <subcellularLocation>
        <location evidence="2 12">Cell inner membrane</location>
        <topology evidence="2 12">Single-pass membrane protein</topology>
    </subcellularLocation>
</comment>
<proteinExistence type="inferred from homology"/>
<dbReference type="Pfam" id="PF04995">
    <property type="entry name" value="CcmD"/>
    <property type="match status" value="1"/>
</dbReference>
<dbReference type="Proteomes" id="UP000824334">
    <property type="component" value="Chromosome"/>
</dbReference>
<gene>
    <name evidence="14" type="primary">ccmD</name>
    <name evidence="14" type="ORF">KWG56_15955</name>
</gene>
<evidence type="ECO:0000313" key="14">
    <source>
        <dbReference type="EMBL" id="QYC10035.1"/>
    </source>
</evidence>
<dbReference type="RefSeq" id="WP_219352883.1">
    <property type="nucleotide sequence ID" value="NZ_CP080034.1"/>
</dbReference>
<keyword evidence="15" id="KW-1185">Reference proteome</keyword>
<feature type="compositionally biased region" description="Basic and acidic residues" evidence="13">
    <location>
        <begin position="44"/>
        <end position="53"/>
    </location>
</feature>
<keyword evidence="8 12" id="KW-0812">Transmembrane</keyword>
<dbReference type="GeneID" id="94376783"/>
<evidence type="ECO:0000256" key="11">
    <source>
        <dbReference type="ARBA" id="ARBA00023136"/>
    </source>
</evidence>
<comment type="similarity">
    <text evidence="3 12">Belongs to the CcmD/CycX/HelD family.</text>
</comment>
<evidence type="ECO:0000256" key="5">
    <source>
        <dbReference type="ARBA" id="ARBA00022448"/>
    </source>
</evidence>
<keyword evidence="9 12" id="KW-0201">Cytochrome c-type biogenesis</keyword>
<comment type="function">
    <text evidence="1 12">Required for the export of heme to the periplasm for the biogenesis of c-type cytochromes.</text>
</comment>
<evidence type="ECO:0000256" key="2">
    <source>
        <dbReference type="ARBA" id="ARBA00004377"/>
    </source>
</evidence>
<keyword evidence="6 12" id="KW-1003">Cell membrane</keyword>
<evidence type="ECO:0000256" key="12">
    <source>
        <dbReference type="RuleBase" id="RU363101"/>
    </source>
</evidence>
<keyword evidence="10 12" id="KW-1133">Transmembrane helix</keyword>
<evidence type="ECO:0000256" key="3">
    <source>
        <dbReference type="ARBA" id="ARBA00008741"/>
    </source>
</evidence>
<dbReference type="EMBL" id="CP080034">
    <property type="protein sequence ID" value="QYC10035.1"/>
    <property type="molecule type" value="Genomic_DNA"/>
</dbReference>
<feature type="transmembrane region" description="Helical" evidence="12">
    <location>
        <begin position="12"/>
        <end position="33"/>
    </location>
</feature>
<dbReference type="NCBIfam" id="TIGR03141">
    <property type="entry name" value="cytochro_ccmD"/>
    <property type="match status" value="1"/>
</dbReference>
<feature type="region of interest" description="Disordered" evidence="13">
    <location>
        <begin position="44"/>
        <end position="65"/>
    </location>
</feature>
<evidence type="ECO:0000256" key="10">
    <source>
        <dbReference type="ARBA" id="ARBA00022989"/>
    </source>
</evidence>
<evidence type="ECO:0000256" key="1">
    <source>
        <dbReference type="ARBA" id="ARBA00002442"/>
    </source>
</evidence>
<organism evidence="14 15">
    <name type="scientific">Brevundimonas nasdae</name>
    <dbReference type="NCBI Taxonomy" id="172043"/>
    <lineage>
        <taxon>Bacteria</taxon>
        <taxon>Pseudomonadati</taxon>
        <taxon>Pseudomonadota</taxon>
        <taxon>Alphaproteobacteria</taxon>
        <taxon>Caulobacterales</taxon>
        <taxon>Caulobacteraceae</taxon>
        <taxon>Brevundimonas</taxon>
    </lineage>
</organism>
<keyword evidence="7 12" id="KW-0997">Cell inner membrane</keyword>